<proteinExistence type="predicted"/>
<keyword evidence="5" id="KW-0547">Nucleotide-binding</keyword>
<protein>
    <recommendedName>
        <fullName evidence="2">histidine kinase</fullName>
        <ecNumber evidence="2">2.7.13.3</ecNumber>
    </recommendedName>
</protein>
<comment type="catalytic activity">
    <reaction evidence="1">
        <text>ATP + protein L-histidine = ADP + protein N-phospho-L-histidine.</text>
        <dbReference type="EC" id="2.7.13.3"/>
    </reaction>
</comment>
<evidence type="ECO:0000256" key="3">
    <source>
        <dbReference type="ARBA" id="ARBA00022553"/>
    </source>
</evidence>
<keyword evidence="6" id="KW-0418">Kinase</keyword>
<evidence type="ECO:0000256" key="2">
    <source>
        <dbReference type="ARBA" id="ARBA00012438"/>
    </source>
</evidence>
<evidence type="ECO:0000256" key="5">
    <source>
        <dbReference type="ARBA" id="ARBA00022741"/>
    </source>
</evidence>
<dbReference type="Proteomes" id="UP000285530">
    <property type="component" value="Unassembled WGS sequence"/>
</dbReference>
<reference evidence="9 10" key="1">
    <citation type="submission" date="2018-09" db="EMBL/GenBank/DDBJ databases">
        <title>Paracoccus onubensis nov. sp. a moderate halophilic bacterium isolated from Gruta de las Maravillas (Aracena, Spain).</title>
        <authorList>
            <person name="Jurado V."/>
            <person name="Gutierrez-Patricio S."/>
            <person name="Gonzalez-Pimentel J.L."/>
            <person name="Laiz L."/>
            <person name="Saiz-Jimenez C."/>
        </authorList>
    </citation>
    <scope>NUCLEOTIDE SEQUENCE [LARGE SCALE GENOMIC DNA]</scope>
    <source>
        <strain evidence="9 10">DSM 19484</strain>
    </source>
</reference>
<dbReference type="SMART" id="SM00911">
    <property type="entry name" value="HWE_HK"/>
    <property type="match status" value="1"/>
</dbReference>
<dbReference type="InterPro" id="IPR011102">
    <property type="entry name" value="Sig_transdc_His_kinase_HWE"/>
</dbReference>
<keyword evidence="4" id="KW-0808">Transferase</keyword>
<evidence type="ECO:0000313" key="9">
    <source>
        <dbReference type="EMBL" id="RJL05324.1"/>
    </source>
</evidence>
<dbReference type="GO" id="GO:0005524">
    <property type="term" value="F:ATP binding"/>
    <property type="evidence" value="ECO:0007669"/>
    <property type="project" value="UniProtKB-KW"/>
</dbReference>
<dbReference type="InterPro" id="IPR003594">
    <property type="entry name" value="HATPase_dom"/>
</dbReference>
<dbReference type="EMBL" id="QZEV01000026">
    <property type="protein sequence ID" value="RJL05324.1"/>
    <property type="molecule type" value="Genomic_DNA"/>
</dbReference>
<dbReference type="GO" id="GO:0004673">
    <property type="term" value="F:protein histidine kinase activity"/>
    <property type="evidence" value="ECO:0007669"/>
    <property type="project" value="UniProtKB-EC"/>
</dbReference>
<dbReference type="SMART" id="SM00387">
    <property type="entry name" value="HATPase_c"/>
    <property type="match status" value="1"/>
</dbReference>
<dbReference type="Pfam" id="PF01590">
    <property type="entry name" value="GAF"/>
    <property type="match status" value="1"/>
</dbReference>
<dbReference type="InterPro" id="IPR005467">
    <property type="entry name" value="His_kinase_dom"/>
</dbReference>
<dbReference type="InterPro" id="IPR003018">
    <property type="entry name" value="GAF"/>
</dbReference>
<dbReference type="PANTHER" id="PTHR43102">
    <property type="entry name" value="SLR1143 PROTEIN"/>
    <property type="match status" value="1"/>
</dbReference>
<dbReference type="Gene3D" id="3.30.450.40">
    <property type="match status" value="1"/>
</dbReference>
<evidence type="ECO:0000256" key="1">
    <source>
        <dbReference type="ARBA" id="ARBA00000085"/>
    </source>
</evidence>
<dbReference type="InterPro" id="IPR029016">
    <property type="entry name" value="GAF-like_dom_sf"/>
</dbReference>
<evidence type="ECO:0000256" key="7">
    <source>
        <dbReference type="ARBA" id="ARBA00022840"/>
    </source>
</evidence>
<evidence type="ECO:0000259" key="8">
    <source>
        <dbReference type="PROSITE" id="PS50109"/>
    </source>
</evidence>
<name>A0A418ZXQ7_9RHOB</name>
<dbReference type="InterPro" id="IPR011495">
    <property type="entry name" value="Sig_transdc_His_kin_sub2_dim/P"/>
</dbReference>
<keyword evidence="3" id="KW-0597">Phosphoprotein</keyword>
<dbReference type="SUPFAM" id="SSF55874">
    <property type="entry name" value="ATPase domain of HSP90 chaperone/DNA topoisomerase II/histidine kinase"/>
    <property type="match status" value="1"/>
</dbReference>
<evidence type="ECO:0000313" key="10">
    <source>
        <dbReference type="Proteomes" id="UP000285530"/>
    </source>
</evidence>
<dbReference type="Pfam" id="PF02518">
    <property type="entry name" value="HATPase_c"/>
    <property type="match status" value="1"/>
</dbReference>
<comment type="caution">
    <text evidence="9">The sequence shown here is derived from an EMBL/GenBank/DDBJ whole genome shotgun (WGS) entry which is preliminary data.</text>
</comment>
<dbReference type="SUPFAM" id="SSF55781">
    <property type="entry name" value="GAF domain-like"/>
    <property type="match status" value="1"/>
</dbReference>
<sequence>MRSFSDKPIVPRADRHPDQERRIRALRSFEILDTEREPEFDDIVNFAARLCGTAISVVNLLDAERQWFKAETALGLRETPIETSICAHAILEQEYLEIPDTRQDPRMSDNPLCTDDPGLRFYAGALLKTQDGLPLGTLCVLDRQPRRLTDLQREGLQVLARQVMAQLELRKALRQSRILRQEVDHRVKNSLQMLSSFVRISGRRAVSAESRDLLAVVQSRIDAMTHVHEQLYRRSDETEVELASYLAKIGHSLARNAPAGVVEVTGDPIEVPPATAVALATLTSELVSNAFKHGFRDGRPGRVRVTLQDDPASGQARLVCADDGMGMAGTALPDSTGLGMQVAEVLATELSVRIDVQPDLEGFRVSVLFPTVLAGV</sequence>
<dbReference type="SMART" id="SM00065">
    <property type="entry name" value="GAF"/>
    <property type="match status" value="1"/>
</dbReference>
<dbReference type="PROSITE" id="PS50109">
    <property type="entry name" value="HIS_KIN"/>
    <property type="match status" value="1"/>
</dbReference>
<gene>
    <name evidence="9" type="ORF">D3P06_07390</name>
</gene>
<organism evidence="9 10">
    <name type="scientific">Paracoccus aestuarii</name>
    <dbReference type="NCBI Taxonomy" id="453842"/>
    <lineage>
        <taxon>Bacteria</taxon>
        <taxon>Pseudomonadati</taxon>
        <taxon>Pseudomonadota</taxon>
        <taxon>Alphaproteobacteria</taxon>
        <taxon>Rhodobacterales</taxon>
        <taxon>Paracoccaceae</taxon>
        <taxon>Paracoccus</taxon>
    </lineage>
</organism>
<keyword evidence="7" id="KW-0067">ATP-binding</keyword>
<evidence type="ECO:0000256" key="4">
    <source>
        <dbReference type="ARBA" id="ARBA00022679"/>
    </source>
</evidence>
<feature type="domain" description="Histidine kinase" evidence="8">
    <location>
        <begin position="182"/>
        <end position="373"/>
    </location>
</feature>
<keyword evidence="10" id="KW-1185">Reference proteome</keyword>
<evidence type="ECO:0000256" key="6">
    <source>
        <dbReference type="ARBA" id="ARBA00022777"/>
    </source>
</evidence>
<dbReference type="AlphaFoldDB" id="A0A418ZXQ7"/>
<dbReference type="Gene3D" id="3.30.565.10">
    <property type="entry name" value="Histidine kinase-like ATPase, C-terminal domain"/>
    <property type="match status" value="1"/>
</dbReference>
<dbReference type="PANTHER" id="PTHR43102:SF2">
    <property type="entry name" value="GAF DOMAIN-CONTAINING PROTEIN"/>
    <property type="match status" value="1"/>
</dbReference>
<accession>A0A418ZXQ7</accession>
<dbReference type="EC" id="2.7.13.3" evidence="2"/>
<dbReference type="InterPro" id="IPR036890">
    <property type="entry name" value="HATPase_C_sf"/>
</dbReference>
<dbReference type="Pfam" id="PF07568">
    <property type="entry name" value="HisKA_2"/>
    <property type="match status" value="1"/>
</dbReference>